<protein>
    <submittedName>
        <fullName evidence="1">Uncharacterized protein</fullName>
    </submittedName>
</protein>
<reference evidence="1" key="1">
    <citation type="submission" date="2014-09" db="EMBL/GenBank/DDBJ databases">
        <authorList>
            <person name="Magalhaes I.L.F."/>
            <person name="Oliveira U."/>
            <person name="Santos F.R."/>
            <person name="Vidigal T.H.D.A."/>
            <person name="Brescovit A.D."/>
            <person name="Santos A.J."/>
        </authorList>
    </citation>
    <scope>NUCLEOTIDE SEQUENCE</scope>
    <source>
        <tissue evidence="1">Shoot tissue taken approximately 20 cm above the soil surface</tissue>
    </source>
</reference>
<reference evidence="1" key="2">
    <citation type="journal article" date="2015" name="Data Brief">
        <title>Shoot transcriptome of the giant reed, Arundo donax.</title>
        <authorList>
            <person name="Barrero R.A."/>
            <person name="Guerrero F.D."/>
            <person name="Moolhuijzen P."/>
            <person name="Goolsby J.A."/>
            <person name="Tidwell J."/>
            <person name="Bellgard S.E."/>
            <person name="Bellgard M.I."/>
        </authorList>
    </citation>
    <scope>NUCLEOTIDE SEQUENCE</scope>
    <source>
        <tissue evidence="1">Shoot tissue taken approximately 20 cm above the soil surface</tissue>
    </source>
</reference>
<evidence type="ECO:0000313" key="1">
    <source>
        <dbReference type="EMBL" id="JAD92000.1"/>
    </source>
</evidence>
<proteinExistence type="predicted"/>
<organism evidence="1">
    <name type="scientific">Arundo donax</name>
    <name type="common">Giant reed</name>
    <name type="synonym">Donax arundinaceus</name>
    <dbReference type="NCBI Taxonomy" id="35708"/>
    <lineage>
        <taxon>Eukaryota</taxon>
        <taxon>Viridiplantae</taxon>
        <taxon>Streptophyta</taxon>
        <taxon>Embryophyta</taxon>
        <taxon>Tracheophyta</taxon>
        <taxon>Spermatophyta</taxon>
        <taxon>Magnoliopsida</taxon>
        <taxon>Liliopsida</taxon>
        <taxon>Poales</taxon>
        <taxon>Poaceae</taxon>
        <taxon>PACMAD clade</taxon>
        <taxon>Arundinoideae</taxon>
        <taxon>Arundineae</taxon>
        <taxon>Arundo</taxon>
    </lineage>
</organism>
<dbReference type="EMBL" id="GBRH01205895">
    <property type="protein sequence ID" value="JAD92000.1"/>
    <property type="molecule type" value="Transcribed_RNA"/>
</dbReference>
<accession>A0A0A9E256</accession>
<name>A0A0A9E256_ARUDO</name>
<dbReference type="AlphaFoldDB" id="A0A0A9E256"/>
<sequence length="29" mass="3081">MAVNSQPPSRKTSMITLSSIPSEIISSAF</sequence>